<feature type="transmembrane region" description="Helical" evidence="6">
    <location>
        <begin position="123"/>
        <end position="147"/>
    </location>
</feature>
<accession>A0A090K1G9</accession>
<keyword evidence="8" id="KW-1185">Reference proteome</keyword>
<dbReference type="OrthoDB" id="9791807at2"/>
<dbReference type="Proteomes" id="UP000032427">
    <property type="component" value="Chromosome 2"/>
</dbReference>
<name>A0A090K1G9_9GAMM</name>
<evidence type="ECO:0000256" key="5">
    <source>
        <dbReference type="ARBA" id="ARBA00023136"/>
    </source>
</evidence>
<dbReference type="GeneID" id="28543197"/>
<evidence type="ECO:0000256" key="4">
    <source>
        <dbReference type="ARBA" id="ARBA00022989"/>
    </source>
</evidence>
<feature type="transmembrane region" description="Helical" evidence="6">
    <location>
        <begin position="6"/>
        <end position="25"/>
    </location>
</feature>
<feature type="transmembrane region" description="Helical" evidence="6">
    <location>
        <begin position="37"/>
        <end position="59"/>
    </location>
</feature>
<evidence type="ECO:0000256" key="1">
    <source>
        <dbReference type="ARBA" id="ARBA00004141"/>
    </source>
</evidence>
<dbReference type="Pfam" id="PF03649">
    <property type="entry name" value="UPF0014"/>
    <property type="match status" value="1"/>
</dbReference>
<feature type="transmembrane region" description="Helical" evidence="6">
    <location>
        <begin position="95"/>
        <end position="117"/>
    </location>
</feature>
<dbReference type="STRING" id="80852.AWOD_II_0942"/>
<evidence type="ECO:0000256" key="3">
    <source>
        <dbReference type="ARBA" id="ARBA00022692"/>
    </source>
</evidence>
<feature type="transmembrane region" description="Helical" evidence="6">
    <location>
        <begin position="186"/>
        <end position="204"/>
    </location>
</feature>
<comment type="subcellular location">
    <subcellularLocation>
        <location evidence="1">Membrane</location>
        <topology evidence="1">Multi-pass membrane protein</topology>
    </subcellularLocation>
</comment>
<feature type="transmembrane region" description="Helical" evidence="6">
    <location>
        <begin position="65"/>
        <end position="83"/>
    </location>
</feature>
<dbReference type="EMBL" id="LN554847">
    <property type="protein sequence ID" value="CED57563.1"/>
    <property type="molecule type" value="Genomic_DNA"/>
</dbReference>
<dbReference type="PANTHER" id="PTHR30028:SF0">
    <property type="entry name" value="PROTEIN ALUMINUM SENSITIVE 3"/>
    <property type="match status" value="1"/>
</dbReference>
<dbReference type="PATRIC" id="fig|80852.17.peg.3739"/>
<dbReference type="AlphaFoldDB" id="A0A090K1G9"/>
<dbReference type="InterPro" id="IPR005226">
    <property type="entry name" value="UPF0014_fam"/>
</dbReference>
<feature type="transmembrane region" description="Helical" evidence="6">
    <location>
        <begin position="224"/>
        <end position="246"/>
    </location>
</feature>
<organism evidence="7 8">
    <name type="scientific">Aliivibrio wodanis</name>
    <dbReference type="NCBI Taxonomy" id="80852"/>
    <lineage>
        <taxon>Bacteria</taxon>
        <taxon>Pseudomonadati</taxon>
        <taxon>Pseudomonadota</taxon>
        <taxon>Gammaproteobacteria</taxon>
        <taxon>Vibrionales</taxon>
        <taxon>Vibrionaceae</taxon>
        <taxon>Aliivibrio</taxon>
    </lineage>
</organism>
<proteinExistence type="inferred from homology"/>
<keyword evidence="3 6" id="KW-0812">Transmembrane</keyword>
<dbReference type="PANTHER" id="PTHR30028">
    <property type="entry name" value="UPF0014 INNER MEMBRANE PROTEIN YBBM-RELATED"/>
    <property type="match status" value="1"/>
</dbReference>
<reference evidence="8" key="1">
    <citation type="submission" date="2014-09" db="EMBL/GenBank/DDBJ databases">
        <authorList>
            <person name="Hjerde E."/>
        </authorList>
    </citation>
    <scope>NUCLEOTIDE SEQUENCE [LARGE SCALE GENOMIC DNA]</scope>
    <source>
        <strain evidence="8">06/09/139</strain>
    </source>
</reference>
<dbReference type="HOGENOM" id="CLU_076147_1_1_6"/>
<keyword evidence="4 6" id="KW-1133">Transmembrane helix</keyword>
<evidence type="ECO:0000313" key="8">
    <source>
        <dbReference type="Proteomes" id="UP000032427"/>
    </source>
</evidence>
<dbReference type="KEGG" id="awd:AWOD_II_0942"/>
<evidence type="ECO:0000256" key="2">
    <source>
        <dbReference type="ARBA" id="ARBA00005268"/>
    </source>
</evidence>
<keyword evidence="5 6" id="KW-0472">Membrane</keyword>
<evidence type="ECO:0000313" key="7">
    <source>
        <dbReference type="EMBL" id="CED57563.1"/>
    </source>
</evidence>
<sequence>MQESLDISWALMGLFSLTLIIPFTINRIYQLDLAKEIGISVFRMVAQLAFIGLYLEFVFQLNNPLLNTLWIILMIGIGSSSIISKAKLPRKQLLLPVATGLLVGLSPLVILLSSVIIQPTPLYSAQYVIPLAGMLLGNSLSGNIVALQNLFTAFKERESEYHAAIALGASPHYATLPFVRAAMQKAFAPIMASMATTGLVTLPGMMTGQILGGVNPMVAIKYQLLILIAIFVMLTISVTITLQLTLKHNISKEGKVLVRFLDQ</sequence>
<evidence type="ECO:0000256" key="6">
    <source>
        <dbReference type="SAM" id="Phobius"/>
    </source>
</evidence>
<protein>
    <submittedName>
        <fullName evidence="7">Membrane protein</fullName>
    </submittedName>
</protein>
<dbReference type="GO" id="GO:0005886">
    <property type="term" value="C:plasma membrane"/>
    <property type="evidence" value="ECO:0007669"/>
    <property type="project" value="TreeGrafter"/>
</dbReference>
<comment type="similarity">
    <text evidence="2">Belongs to the UPF0014 family.</text>
</comment>
<gene>
    <name evidence="7" type="ORF">AWOD_II_0942</name>
</gene>